<protein>
    <submittedName>
        <fullName evidence="1">Uncharacterized protein</fullName>
    </submittedName>
</protein>
<dbReference type="RefSeq" id="WP_025385077.1">
    <property type="nucleotide sequence ID" value="NZ_LCUA01000031.1"/>
</dbReference>
<dbReference type="AlphaFoldDB" id="A0A0W0XJK4"/>
<sequence>MPVISERQFAEIKNQLKEKQVICEQIAHWKQLSPWLKQITSQPEFPPDFINELRGIRSAILSFNIDKNTLGLAVFYNELCKLLALPQPLLKPMDTNIMMKHIALFQRIRDYAKKVDEYITSLYEGSLKELDYSEFWRLLEDISATPEEDTRKQAKEKFANTIFSRLSQFNPKIYMDTISYLEEPNELNRLRGFS</sequence>
<evidence type="ECO:0000313" key="2">
    <source>
        <dbReference type="Proteomes" id="UP000054858"/>
    </source>
</evidence>
<dbReference type="PATRIC" id="fig|29423.5.peg.24"/>
<dbReference type="EMBL" id="LNYP01000001">
    <property type="protein sequence ID" value="KTD44774.1"/>
    <property type="molecule type" value="Genomic_DNA"/>
</dbReference>
<proteinExistence type="predicted"/>
<accession>A0A0W0XJK4</accession>
<organism evidence="1 2">
    <name type="scientific">Legionella oakridgensis</name>
    <dbReference type="NCBI Taxonomy" id="29423"/>
    <lineage>
        <taxon>Bacteria</taxon>
        <taxon>Pseudomonadati</taxon>
        <taxon>Pseudomonadota</taxon>
        <taxon>Gammaproteobacteria</taxon>
        <taxon>Legionellales</taxon>
        <taxon>Legionellaceae</taxon>
        <taxon>Legionella</taxon>
    </lineage>
</organism>
<name>A0A0W0XJK4_9GAMM</name>
<reference evidence="1 2" key="1">
    <citation type="submission" date="2015-11" db="EMBL/GenBank/DDBJ databases">
        <title>Genomic analysis of 38 Legionella species identifies large and diverse effector repertoires.</title>
        <authorList>
            <person name="Burstein D."/>
            <person name="Amaro F."/>
            <person name="Zusman T."/>
            <person name="Lifshitz Z."/>
            <person name="Cohen O."/>
            <person name="Gilbert J.A."/>
            <person name="Pupko T."/>
            <person name="Shuman H.A."/>
            <person name="Segal G."/>
        </authorList>
    </citation>
    <scope>NUCLEOTIDE SEQUENCE [LARGE SCALE GENOMIC DNA]</scope>
    <source>
        <strain evidence="1 2">Oak Ridge-10</strain>
    </source>
</reference>
<comment type="caution">
    <text evidence="1">The sequence shown here is derived from an EMBL/GenBank/DDBJ whole genome shotgun (WGS) entry which is preliminary data.</text>
</comment>
<dbReference type="Proteomes" id="UP000054858">
    <property type="component" value="Unassembled WGS sequence"/>
</dbReference>
<gene>
    <name evidence="1" type="ORF">Loak_0024</name>
</gene>
<evidence type="ECO:0000313" key="1">
    <source>
        <dbReference type="EMBL" id="KTD44774.1"/>
    </source>
</evidence>